<comment type="caution">
    <text evidence="8">The sequence shown here is derived from an EMBL/GenBank/DDBJ whole genome shotgun (WGS) entry which is preliminary data.</text>
</comment>
<gene>
    <name evidence="8" type="ORF">GCM10010412_084770</name>
</gene>
<evidence type="ECO:0000256" key="7">
    <source>
        <dbReference type="SAM" id="SignalP"/>
    </source>
</evidence>
<comment type="subcellular location">
    <subcellularLocation>
        <location evidence="1">Cell membrane</location>
        <topology evidence="1">Multi-pass membrane protein</topology>
    </subcellularLocation>
</comment>
<keyword evidence="7" id="KW-0732">Signal</keyword>
<feature type="chain" id="PRO_5047359531" description="O-antigen/teichoic acid export membrane protein" evidence="7">
    <location>
        <begin position="22"/>
        <end position="418"/>
    </location>
</feature>
<feature type="transmembrane region" description="Helical" evidence="6">
    <location>
        <begin position="327"/>
        <end position="350"/>
    </location>
</feature>
<protein>
    <recommendedName>
        <fullName evidence="10">O-antigen/teichoic acid export membrane protein</fullName>
    </recommendedName>
</protein>
<evidence type="ECO:0000256" key="6">
    <source>
        <dbReference type="SAM" id="Phobius"/>
    </source>
</evidence>
<dbReference type="InterPro" id="IPR050833">
    <property type="entry name" value="Poly_Biosynth_Transport"/>
</dbReference>
<name>A0ABP6FIH9_9ACTN</name>
<dbReference type="CDD" id="cd12082">
    <property type="entry name" value="MATE_like"/>
    <property type="match status" value="1"/>
</dbReference>
<proteinExistence type="predicted"/>
<reference evidence="9" key="1">
    <citation type="journal article" date="2019" name="Int. J. Syst. Evol. Microbiol.">
        <title>The Global Catalogue of Microorganisms (GCM) 10K type strain sequencing project: providing services to taxonomists for standard genome sequencing and annotation.</title>
        <authorList>
            <consortium name="The Broad Institute Genomics Platform"/>
            <consortium name="The Broad Institute Genome Sequencing Center for Infectious Disease"/>
            <person name="Wu L."/>
            <person name="Ma J."/>
        </authorList>
    </citation>
    <scope>NUCLEOTIDE SEQUENCE [LARGE SCALE GENOMIC DNA]</scope>
    <source>
        <strain evidence="9">JCM 6835</strain>
    </source>
</reference>
<evidence type="ECO:0000256" key="4">
    <source>
        <dbReference type="ARBA" id="ARBA00022989"/>
    </source>
</evidence>
<dbReference type="PANTHER" id="PTHR30250">
    <property type="entry name" value="PST FAMILY PREDICTED COLANIC ACID TRANSPORTER"/>
    <property type="match status" value="1"/>
</dbReference>
<dbReference type="EMBL" id="BAAATE010000036">
    <property type="protein sequence ID" value="GAA2693283.1"/>
    <property type="molecule type" value="Genomic_DNA"/>
</dbReference>
<evidence type="ECO:0000313" key="9">
    <source>
        <dbReference type="Proteomes" id="UP001501666"/>
    </source>
</evidence>
<feature type="transmembrane region" description="Helical" evidence="6">
    <location>
        <begin position="149"/>
        <end position="171"/>
    </location>
</feature>
<feature type="transmembrane region" description="Helical" evidence="6">
    <location>
        <begin position="362"/>
        <end position="380"/>
    </location>
</feature>
<feature type="transmembrane region" description="Helical" evidence="6">
    <location>
        <begin position="83"/>
        <end position="105"/>
    </location>
</feature>
<accession>A0ABP6FIH9</accession>
<organism evidence="8 9">
    <name type="scientific">Nonomuraea recticatena</name>
    <dbReference type="NCBI Taxonomy" id="46178"/>
    <lineage>
        <taxon>Bacteria</taxon>
        <taxon>Bacillati</taxon>
        <taxon>Actinomycetota</taxon>
        <taxon>Actinomycetes</taxon>
        <taxon>Streptosporangiales</taxon>
        <taxon>Streptosporangiaceae</taxon>
        <taxon>Nonomuraea</taxon>
    </lineage>
</organism>
<feature type="transmembrane region" description="Helical" evidence="6">
    <location>
        <begin position="293"/>
        <end position="315"/>
    </location>
</feature>
<keyword evidence="4 6" id="KW-1133">Transmembrane helix</keyword>
<sequence>MHRTIARAALPLLLSSLTSLAGSLVVTSVLGRHDTGALAAFALTMAVHSPASMAVMGGLRGLAPFVAPFRDDPLAAIPVLRDARWLALLIGTAGAVVVACVPLIASRGGSGVEGFGVLPYALGASLLVSASNGGANTVLVSLGRGRQVIWASVAATAVVVALVPFTVARWGLTGAGLAFLCSSLAGVTVANLALRAALGRPVGRGRPRVQEILRICRVSLPLSGTMLIKFAGLGVLAYAAARTGVTGSAGHAILYALSGFLMVPAIAVAQAAVPEIARADGMRSRRHTARAALTLAAGAAGISAAVVTLLGGPLLRLFTADEAVRGLVTAVVGVMLVSTLAEAGSAVMGFGLTAMKRSSSSLRSLAIGWGLLVVAAGPVTDTWGLPGLWTAMLATNLLLLTLQTTAFLSATADRDLVL</sequence>
<feature type="signal peptide" evidence="7">
    <location>
        <begin position="1"/>
        <end position="21"/>
    </location>
</feature>
<evidence type="ECO:0000256" key="2">
    <source>
        <dbReference type="ARBA" id="ARBA00022475"/>
    </source>
</evidence>
<evidence type="ECO:0000256" key="1">
    <source>
        <dbReference type="ARBA" id="ARBA00004651"/>
    </source>
</evidence>
<evidence type="ECO:0000256" key="5">
    <source>
        <dbReference type="ARBA" id="ARBA00023136"/>
    </source>
</evidence>
<feature type="transmembrane region" description="Helical" evidence="6">
    <location>
        <begin position="386"/>
        <end position="408"/>
    </location>
</feature>
<feature type="transmembrane region" description="Helical" evidence="6">
    <location>
        <begin position="218"/>
        <end position="240"/>
    </location>
</feature>
<keyword evidence="9" id="KW-1185">Reference proteome</keyword>
<dbReference type="InterPro" id="IPR002528">
    <property type="entry name" value="MATE_fam"/>
</dbReference>
<feature type="transmembrane region" description="Helical" evidence="6">
    <location>
        <begin position="252"/>
        <end position="273"/>
    </location>
</feature>
<evidence type="ECO:0000256" key="3">
    <source>
        <dbReference type="ARBA" id="ARBA00022692"/>
    </source>
</evidence>
<keyword evidence="2" id="KW-1003">Cell membrane</keyword>
<evidence type="ECO:0000313" key="8">
    <source>
        <dbReference type="EMBL" id="GAA2693283.1"/>
    </source>
</evidence>
<feature type="transmembrane region" description="Helical" evidence="6">
    <location>
        <begin position="39"/>
        <end position="62"/>
    </location>
</feature>
<feature type="transmembrane region" description="Helical" evidence="6">
    <location>
        <begin position="177"/>
        <end position="198"/>
    </location>
</feature>
<dbReference type="Proteomes" id="UP001501666">
    <property type="component" value="Unassembled WGS sequence"/>
</dbReference>
<feature type="transmembrane region" description="Helical" evidence="6">
    <location>
        <begin position="117"/>
        <end position="142"/>
    </location>
</feature>
<dbReference type="PANTHER" id="PTHR30250:SF11">
    <property type="entry name" value="O-ANTIGEN TRANSPORTER-RELATED"/>
    <property type="match status" value="1"/>
</dbReference>
<evidence type="ECO:0008006" key="10">
    <source>
        <dbReference type="Google" id="ProtNLM"/>
    </source>
</evidence>
<dbReference type="RefSeq" id="WP_346154828.1">
    <property type="nucleotide sequence ID" value="NZ_BAAATE010000036.1"/>
</dbReference>
<dbReference type="Pfam" id="PF01554">
    <property type="entry name" value="MatE"/>
    <property type="match status" value="1"/>
</dbReference>
<keyword evidence="5 6" id="KW-0472">Membrane</keyword>
<keyword evidence="3 6" id="KW-0812">Transmembrane</keyword>